<reference evidence="4" key="1">
    <citation type="journal article" date="2019" name="Sci. Rep.">
        <title>Draft genome of Tanacetum cinerariifolium, the natural source of mosquito coil.</title>
        <authorList>
            <person name="Yamashiro T."/>
            <person name="Shiraishi A."/>
            <person name="Satake H."/>
            <person name="Nakayama K."/>
        </authorList>
    </citation>
    <scope>NUCLEOTIDE SEQUENCE</scope>
</reference>
<dbReference type="PROSITE" id="PS50158">
    <property type="entry name" value="ZF_CCHC"/>
    <property type="match status" value="1"/>
</dbReference>
<keyword evidence="1" id="KW-0863">Zinc-finger</keyword>
<protein>
    <recommendedName>
        <fullName evidence="3">CCHC-type domain-containing protein</fullName>
    </recommendedName>
</protein>
<feature type="compositionally biased region" description="Polar residues" evidence="2">
    <location>
        <begin position="460"/>
        <end position="469"/>
    </location>
</feature>
<organism evidence="4">
    <name type="scientific">Tanacetum cinerariifolium</name>
    <name type="common">Dalmatian daisy</name>
    <name type="synonym">Chrysanthemum cinerariifolium</name>
    <dbReference type="NCBI Taxonomy" id="118510"/>
    <lineage>
        <taxon>Eukaryota</taxon>
        <taxon>Viridiplantae</taxon>
        <taxon>Streptophyta</taxon>
        <taxon>Embryophyta</taxon>
        <taxon>Tracheophyta</taxon>
        <taxon>Spermatophyta</taxon>
        <taxon>Magnoliopsida</taxon>
        <taxon>eudicotyledons</taxon>
        <taxon>Gunneridae</taxon>
        <taxon>Pentapetalae</taxon>
        <taxon>asterids</taxon>
        <taxon>campanulids</taxon>
        <taxon>Asterales</taxon>
        <taxon>Asteraceae</taxon>
        <taxon>Asteroideae</taxon>
        <taxon>Anthemideae</taxon>
        <taxon>Anthemidinae</taxon>
        <taxon>Tanacetum</taxon>
    </lineage>
</organism>
<name>A0A6L2P082_TANCI</name>
<gene>
    <name evidence="4" type="ORF">Tci_063838</name>
</gene>
<dbReference type="Gene3D" id="4.10.60.10">
    <property type="entry name" value="Zinc finger, CCHC-type"/>
    <property type="match status" value="1"/>
</dbReference>
<dbReference type="InterPro" id="IPR001878">
    <property type="entry name" value="Znf_CCHC"/>
</dbReference>
<dbReference type="SMART" id="SM00343">
    <property type="entry name" value="ZnF_C2HC"/>
    <property type="match status" value="1"/>
</dbReference>
<comment type="caution">
    <text evidence="4">The sequence shown here is derived from an EMBL/GenBank/DDBJ whole genome shotgun (WGS) entry which is preliminary data.</text>
</comment>
<sequence length="815" mass="92760">MEAQSEITQNISSLKLPMLKTRDYDLWSMRMEQYLTHTDYALWGVIINGDSPVLEPPAVAIPDEHLLKFHSIKYANSLWEAIKISFQKLSVNWNLGEVILQEDANMKLLRSLPPAWNNIALIMRNKPDIETLSMDDLYNNLKVYEAEIKKKSSSGSNSHNVTFMSSENTSSINETVNASHDISTAGLKEQPSASSYADDVMFYLFASQSNTTQLDNEDLEQIDTDDLEEMDLKWQVAMITIRVKKFMKRTGRNLKFNGKEPVGFDKTKVKCYNCHIRGHFARECRVPRNQGNRSVDNETRVVPVKTPASALVVQDGLGGYDWSYQAEEGPTDFALMAHSSDSANSCPQLSENEMPKCEIFKTTSDSSVSEIDEDNNQAKDSDKHLIKDCTFYENKMVENYVVNNKGEGTGQREVKPVWNNARRVNHQNFSKMTHPHPKRNFVPTTVATKLGNMLINAAKQNSTASTSTARPKIPDTREQSEQPVMTREEDDEISVSLDPQTLSFGFSVSSELNVVFLGGITLAEVILVKGRDLPIIVKVLLVKEDPFQETHKWYQSQVIDSKEDVDVDEDVTLVDAETQVDLSAEIQGRINDVSAATKEAKKARLLDEQMAQRLHDEDVEQAAARKKHEKYNLKKAKVLQQQKYQSLKRKPISIAQARKNMIVYLKNMVGYKIEHFRGMTYDKESFKKLKVVKVSGSHSTQDSPTHDPKEISEEDVKNMLEIVLLSEFKVEALQVKYPLIDWEIHSEGSRSYWKIIRRSSDKDLHDGQQTKEQKFGYILQVIKKLELKKFDDLLAEVDAVQRLKEKSTKGLMLLV</sequence>
<evidence type="ECO:0000256" key="2">
    <source>
        <dbReference type="SAM" id="MobiDB-lite"/>
    </source>
</evidence>
<feature type="domain" description="CCHC-type" evidence="3">
    <location>
        <begin position="270"/>
        <end position="285"/>
    </location>
</feature>
<dbReference type="EMBL" id="BKCJ010010499">
    <property type="protein sequence ID" value="GEU91860.1"/>
    <property type="molecule type" value="Genomic_DNA"/>
</dbReference>
<dbReference type="SUPFAM" id="SSF57756">
    <property type="entry name" value="Retrovirus zinc finger-like domains"/>
    <property type="match status" value="1"/>
</dbReference>
<keyword evidence="1" id="KW-0862">Zinc</keyword>
<keyword evidence="1" id="KW-0479">Metal-binding</keyword>
<dbReference type="InterPro" id="IPR036875">
    <property type="entry name" value="Znf_CCHC_sf"/>
</dbReference>
<proteinExistence type="predicted"/>
<accession>A0A6L2P082</accession>
<dbReference type="AlphaFoldDB" id="A0A6L2P082"/>
<dbReference type="GO" id="GO:0003676">
    <property type="term" value="F:nucleic acid binding"/>
    <property type="evidence" value="ECO:0007669"/>
    <property type="project" value="InterPro"/>
</dbReference>
<dbReference type="GO" id="GO:0008270">
    <property type="term" value="F:zinc ion binding"/>
    <property type="evidence" value="ECO:0007669"/>
    <property type="project" value="UniProtKB-KW"/>
</dbReference>
<evidence type="ECO:0000259" key="3">
    <source>
        <dbReference type="PROSITE" id="PS50158"/>
    </source>
</evidence>
<feature type="region of interest" description="Disordered" evidence="2">
    <location>
        <begin position="460"/>
        <end position="492"/>
    </location>
</feature>
<evidence type="ECO:0000313" key="4">
    <source>
        <dbReference type="EMBL" id="GEU91860.1"/>
    </source>
</evidence>
<evidence type="ECO:0000256" key="1">
    <source>
        <dbReference type="PROSITE-ProRule" id="PRU00047"/>
    </source>
</evidence>